<dbReference type="AlphaFoldDB" id="A0A545UG90"/>
<accession>A0A545UG90</accession>
<protein>
    <submittedName>
        <fullName evidence="1">Uncharacterized protein</fullName>
    </submittedName>
</protein>
<dbReference type="EMBL" id="VIKS01000004">
    <property type="protein sequence ID" value="TQV88492.1"/>
    <property type="molecule type" value="Genomic_DNA"/>
</dbReference>
<gene>
    <name evidence="1" type="ORF">FLL46_08180</name>
</gene>
<organism evidence="1 2">
    <name type="scientific">Aliikangiella coralliicola</name>
    <dbReference type="NCBI Taxonomy" id="2592383"/>
    <lineage>
        <taxon>Bacteria</taxon>
        <taxon>Pseudomonadati</taxon>
        <taxon>Pseudomonadota</taxon>
        <taxon>Gammaproteobacteria</taxon>
        <taxon>Oceanospirillales</taxon>
        <taxon>Pleioneaceae</taxon>
        <taxon>Aliikangiella</taxon>
    </lineage>
</organism>
<comment type="caution">
    <text evidence="1">The sequence shown here is derived from an EMBL/GenBank/DDBJ whole genome shotgun (WGS) entry which is preliminary data.</text>
</comment>
<keyword evidence="2" id="KW-1185">Reference proteome</keyword>
<reference evidence="1 2" key="1">
    <citation type="submission" date="2019-07" db="EMBL/GenBank/DDBJ databases">
        <title>Draft genome for Aliikangiella sp. M105.</title>
        <authorList>
            <person name="Wang G."/>
        </authorList>
    </citation>
    <scope>NUCLEOTIDE SEQUENCE [LARGE SCALE GENOMIC DNA]</scope>
    <source>
        <strain evidence="1 2">M105</strain>
    </source>
</reference>
<sequence length="569" mass="65259">MNKFDPLKQLKEQSSVDSLAFELTLKINGASHKIPGANVKQCQLSLVSYGFSGSVGFWLPVEQNKDQLIDNFATEDLIEIDLSITPVFNLPEPPPEPLVVKGLVTDKSVIELNYLTLSERPILYRYYRVTFADPAAVLWRQHFPCELYVDQTMASVIKAQIPELIKLDLELTSLNEAKPIICLGLGKRGDVNVGSNNIQKKIDKNITAARSTSFYDFLIEYLQNNNGVLSYDYAQQKYLLSDDKPELTETKIFLPHEIFSLSSFWPETARNNTQLLNALADNPQQELIEQTQAVSGVRQDKLFRCPITSEFSAKKQIETDQLVSHGECVSVKFSQWPLQSFYPNIGFKVNNEVWGTTALYANKDYRVYQININIEAVAQNHEEDIDTEFTQYQLNYDVLAEQSASLKKRFPDYYSTRFPLLVEGKIVSTIGEEGKDKTYDIVENKDSGQYEYQVYIPLWDKNIKILFEPDFLNSHFYFPFYRDNKVLVAFDCYQASIVKVLSWGDRVRLPVATQGNHILFGKNDQDETSLRHIYEASKPVLDIKRKKEKDTELVRLEEGSIILQTCEEK</sequence>
<dbReference type="Proteomes" id="UP000315439">
    <property type="component" value="Unassembled WGS sequence"/>
</dbReference>
<dbReference type="OrthoDB" id="6395620at2"/>
<dbReference type="RefSeq" id="WP_142893000.1">
    <property type="nucleotide sequence ID" value="NZ_ML660162.1"/>
</dbReference>
<evidence type="ECO:0000313" key="2">
    <source>
        <dbReference type="Proteomes" id="UP000315439"/>
    </source>
</evidence>
<name>A0A545UG90_9GAMM</name>
<proteinExistence type="predicted"/>
<evidence type="ECO:0000313" key="1">
    <source>
        <dbReference type="EMBL" id="TQV88492.1"/>
    </source>
</evidence>